<gene>
    <name evidence="1" type="ORF">J0I24_15465</name>
</gene>
<dbReference type="RefSeq" id="WP_276732763.1">
    <property type="nucleotide sequence ID" value="NZ_JAFKMR010000038.1"/>
</dbReference>
<proteinExistence type="predicted"/>
<reference evidence="1" key="1">
    <citation type="submission" date="2021-02" db="EMBL/GenBank/DDBJ databases">
        <title>Thiocyanate and organic carbon inputs drive convergent selection for specific autotrophic Afipia and Thiobacillus strains within complex microbiomes.</title>
        <authorList>
            <person name="Huddy R.J."/>
            <person name="Sachdeva R."/>
            <person name="Kadzinga F."/>
            <person name="Kantor R.S."/>
            <person name="Harrison S.T.L."/>
            <person name="Banfield J.F."/>
        </authorList>
    </citation>
    <scope>NUCLEOTIDE SEQUENCE</scope>
    <source>
        <strain evidence="1">SCN18_13_7_16_R3_B_64_19</strain>
    </source>
</reference>
<comment type="caution">
    <text evidence="1">The sequence shown here is derived from an EMBL/GenBank/DDBJ whole genome shotgun (WGS) entry which is preliminary data.</text>
</comment>
<protein>
    <submittedName>
        <fullName evidence="1">Uncharacterized protein</fullName>
    </submittedName>
</protein>
<dbReference type="AlphaFoldDB" id="A0A8I1MXX0"/>
<name>A0A8I1MXX0_THIA3</name>
<sequence>MQTTSQPPELIAFAAGYTSTAWEASRPDDPEAPWSDRFSEAARLHMAADCGAFLHAHRAELTEACNRVGYSWEQAGGDFWLTRNGAGVGFWDRDQLDEGDLGRRLSDACRNHPAELELGEDGELHYLSDWPSVSR</sequence>
<dbReference type="EMBL" id="JAFKMR010000038">
    <property type="protein sequence ID" value="MBN8745676.1"/>
    <property type="molecule type" value="Genomic_DNA"/>
</dbReference>
<evidence type="ECO:0000313" key="2">
    <source>
        <dbReference type="Proteomes" id="UP000664800"/>
    </source>
</evidence>
<dbReference type="Proteomes" id="UP000664800">
    <property type="component" value="Unassembled WGS sequence"/>
</dbReference>
<organism evidence="1 2">
    <name type="scientific">Thiomonas arsenitoxydans (strain DSM 22701 / CIP 110005 / 3As)</name>
    <dbReference type="NCBI Taxonomy" id="426114"/>
    <lineage>
        <taxon>Bacteria</taxon>
        <taxon>Pseudomonadati</taxon>
        <taxon>Pseudomonadota</taxon>
        <taxon>Betaproteobacteria</taxon>
        <taxon>Burkholderiales</taxon>
        <taxon>Thiomonas</taxon>
    </lineage>
</organism>
<evidence type="ECO:0000313" key="1">
    <source>
        <dbReference type="EMBL" id="MBN8745676.1"/>
    </source>
</evidence>
<accession>A0A8I1MXX0</accession>